<evidence type="ECO:0000259" key="4">
    <source>
        <dbReference type="PROSITE" id="PS51841"/>
    </source>
</evidence>
<dbReference type="Gene3D" id="2.60.40.1260">
    <property type="entry name" value="Lamin Tail domain"/>
    <property type="match status" value="1"/>
</dbReference>
<evidence type="ECO:0000256" key="3">
    <source>
        <dbReference type="SAM" id="MobiDB-lite"/>
    </source>
</evidence>
<feature type="domain" description="LTD" evidence="4">
    <location>
        <begin position="31"/>
        <end position="133"/>
    </location>
</feature>
<accession>A0A1M6Z7U0</accession>
<organism evidence="5 6">
    <name type="scientific">Actinacidiphila paucisporea</name>
    <dbReference type="NCBI Taxonomy" id="310782"/>
    <lineage>
        <taxon>Bacteria</taxon>
        <taxon>Bacillati</taxon>
        <taxon>Actinomycetota</taxon>
        <taxon>Actinomycetes</taxon>
        <taxon>Kitasatosporales</taxon>
        <taxon>Streptomycetaceae</taxon>
        <taxon>Actinacidiphila</taxon>
    </lineage>
</organism>
<keyword evidence="6" id="KW-1185">Reference proteome</keyword>
<dbReference type="PANTHER" id="PTHR38340">
    <property type="entry name" value="S-LAYER PROTEIN"/>
    <property type="match status" value="1"/>
</dbReference>
<feature type="region of interest" description="Disordered" evidence="3">
    <location>
        <begin position="162"/>
        <end position="189"/>
    </location>
</feature>
<evidence type="ECO:0000313" key="5">
    <source>
        <dbReference type="EMBL" id="SHL26527.1"/>
    </source>
</evidence>
<dbReference type="SUPFAM" id="SSF74853">
    <property type="entry name" value="Lamin A/C globular tail domain"/>
    <property type="match status" value="1"/>
</dbReference>
<dbReference type="EMBL" id="FRBI01000003">
    <property type="protein sequence ID" value="SHL26527.1"/>
    <property type="molecule type" value="Genomic_DNA"/>
</dbReference>
<evidence type="ECO:0000256" key="1">
    <source>
        <dbReference type="ARBA" id="ARBA00004613"/>
    </source>
</evidence>
<evidence type="ECO:0000313" key="6">
    <source>
        <dbReference type="Proteomes" id="UP000184111"/>
    </source>
</evidence>
<dbReference type="STRING" id="310782.SAMN05216499_103247"/>
<proteinExistence type="predicted"/>
<comment type="subcellular location">
    <subcellularLocation>
        <location evidence="1">Secreted</location>
    </subcellularLocation>
</comment>
<dbReference type="Pfam" id="PF00353">
    <property type="entry name" value="HemolysinCabind"/>
    <property type="match status" value="3"/>
</dbReference>
<dbReference type="GO" id="GO:0005576">
    <property type="term" value="C:extracellular region"/>
    <property type="evidence" value="ECO:0007669"/>
    <property type="project" value="UniProtKB-SubCell"/>
</dbReference>
<reference evidence="5 6" key="1">
    <citation type="submission" date="2016-11" db="EMBL/GenBank/DDBJ databases">
        <authorList>
            <person name="Jaros S."/>
            <person name="Januszkiewicz K."/>
            <person name="Wedrychowicz H."/>
        </authorList>
    </citation>
    <scope>NUCLEOTIDE SEQUENCE [LARGE SCALE GENOMIC DNA]</scope>
    <source>
        <strain evidence="5 6">CGMCC 4.2025</strain>
    </source>
</reference>
<sequence>MHKYRPARIALVAAVLAVVPLVGVAVAVPAVAGGAGATGVGAVRINEVESSGGTPGDWVELVNTGGSAVDLSGWVVKDNDDSHVFPIAAGTTLAGGGFVALDVDPVFGLGSADSARLYLPDGTTLVDSYSWTAHAATTYGRCPDGTGDFVTTAASTKGAANACGSDGGQGPGQPAAVWPGGAGTGTVDGEDVFGTNMSGLAYEGSGGAAPGVLWGVQNGPGTLWRLEWDGAKWAPDTAGGWSAGKALRYPDGSGDPDSEGVALTQAGPAGGVFVSTERDNDASGVSRPEVLRFDPSARTADLTATGEWNLTADLPAVSPNSGLEAISWVPDAFLTSHRFLDEHTGAAYDPAAYPDHGDGLFFVGLEATGGVYAYALDQSGTGYTRVATVATGFSAVMDLEFDPETGHLWAECDNTCHGRTATLDIGADGKFAVSGRYERPASMPDLNNEGFAIAPQSQCVAGQKPVFWSDDSDDDGHALRAGTVNCTVREADADGDGIEDAVDATYPPGTPQAADPSNGTYSDVLTGGTTSGAIIDRGGRTLTISDAHNPAGVLVSTGPGTAPARIRPAGSGATVALGQGSYELTGSGATSTLRTADGEPAVVTVSVNGTPVALTVGRGGSVTYTESGAGGKVTGLGGIRQAGDVTVSAAGLPAGACTAVENVIVATTGNDRVAGTPGNDLILGRGGNDTVDGKGGSDCVVTGSGNDTVTTADGDDWIDAGGGNNTVAAGGGSNDVATGSGNDRITTGDGADTVTAGGGNNTVALGGGDDTVTAGSGNDTVDCGAGTDTALAGGGHDTDVGGHCETFGN</sequence>
<dbReference type="PROSITE" id="PS51841">
    <property type="entry name" value="LTD"/>
    <property type="match status" value="1"/>
</dbReference>
<gene>
    <name evidence="5" type="ORF">SAMN05216499_103247</name>
</gene>
<dbReference type="SUPFAM" id="SSF51120">
    <property type="entry name" value="beta-Roll"/>
    <property type="match status" value="2"/>
</dbReference>
<name>A0A1M6Z7U0_9ACTN</name>
<keyword evidence="2" id="KW-0964">Secreted</keyword>
<dbReference type="InterPro" id="IPR001343">
    <property type="entry name" value="Hemolysn_Ca-bd"/>
</dbReference>
<dbReference type="InterPro" id="IPR001322">
    <property type="entry name" value="Lamin_tail_dom"/>
</dbReference>
<dbReference type="InterPro" id="IPR050557">
    <property type="entry name" value="RTX_toxin/Mannuronan_C5-epim"/>
</dbReference>
<dbReference type="Gene3D" id="2.150.10.10">
    <property type="entry name" value="Serralysin-like metalloprotease, C-terminal"/>
    <property type="match status" value="2"/>
</dbReference>
<dbReference type="InterPro" id="IPR011049">
    <property type="entry name" value="Serralysin-like_metalloprot_C"/>
</dbReference>
<dbReference type="AlphaFoldDB" id="A0A1M6Z7U0"/>
<dbReference type="Proteomes" id="UP000184111">
    <property type="component" value="Unassembled WGS sequence"/>
</dbReference>
<dbReference type="OrthoDB" id="5380360at2"/>
<dbReference type="RefSeq" id="WP_073495040.1">
    <property type="nucleotide sequence ID" value="NZ_FRBI01000003.1"/>
</dbReference>
<evidence type="ECO:0000256" key="2">
    <source>
        <dbReference type="ARBA" id="ARBA00022525"/>
    </source>
</evidence>
<dbReference type="GO" id="GO:0005509">
    <property type="term" value="F:calcium ion binding"/>
    <property type="evidence" value="ECO:0007669"/>
    <property type="project" value="InterPro"/>
</dbReference>
<dbReference type="Pfam" id="PF00932">
    <property type="entry name" value="LTD"/>
    <property type="match status" value="1"/>
</dbReference>
<dbReference type="PANTHER" id="PTHR38340:SF1">
    <property type="entry name" value="S-LAYER PROTEIN"/>
    <property type="match status" value="1"/>
</dbReference>
<protein>
    <submittedName>
        <fullName evidence="5">Lamin Tail Domain</fullName>
    </submittedName>
</protein>
<dbReference type="InterPro" id="IPR036415">
    <property type="entry name" value="Lamin_tail_dom_sf"/>
</dbReference>